<keyword evidence="2" id="KW-0808">Transferase</keyword>
<protein>
    <submittedName>
        <fullName evidence="6">L-Fucosyltransferase</fullName>
    </submittedName>
</protein>
<keyword evidence="5" id="KW-1185">Reference proteome</keyword>
<dbReference type="EMBL" id="UYYG01000002">
    <property type="protein sequence ID" value="VDN50362.1"/>
    <property type="molecule type" value="Genomic_DNA"/>
</dbReference>
<dbReference type="AlphaFoldDB" id="A0A0N4U8T2"/>
<reference evidence="3 5" key="2">
    <citation type="submission" date="2018-11" db="EMBL/GenBank/DDBJ databases">
        <authorList>
            <consortium name="Pathogen Informatics"/>
        </authorList>
    </citation>
    <scope>NUCLEOTIDE SEQUENCE [LARGE SCALE GENOMIC DNA]</scope>
</reference>
<dbReference type="InterPro" id="IPR052501">
    <property type="entry name" value="Alpha-1-2_FucT"/>
</dbReference>
<dbReference type="Pfam" id="PF01531">
    <property type="entry name" value="Glyco_transf_11"/>
    <property type="match status" value="1"/>
</dbReference>
<sequence length="242" mass="28182">MPIQILPENTELQYVQFGEAFIRFDNPEKLRSIKAQYILTTGKYFESFKYFDHYRTVIKNLLTCSQTIQAKIVESAKNLFRGDGSHKFCVHIRRGDFVNHPIFLPSEERFTISSTDYVLKKLKKNHSNLSVVAIGDGPRWVENLFANKSLYKNLASTKVYIHEMNEDPAVDICFGMMVCDSILLTSSTSTNGWWIAYVITPKPVFYRRKNSPLHMGRYQPRKSGALDYYLKRWIPLDENIVF</sequence>
<dbReference type="GO" id="GO:0016020">
    <property type="term" value="C:membrane"/>
    <property type="evidence" value="ECO:0007669"/>
    <property type="project" value="InterPro"/>
</dbReference>
<dbReference type="Proteomes" id="UP000038040">
    <property type="component" value="Unplaced"/>
</dbReference>
<dbReference type="Proteomes" id="UP000274756">
    <property type="component" value="Unassembled WGS sequence"/>
</dbReference>
<reference evidence="6" key="1">
    <citation type="submission" date="2017-02" db="UniProtKB">
        <authorList>
            <consortium name="WormBaseParasite"/>
        </authorList>
    </citation>
    <scope>IDENTIFICATION</scope>
</reference>
<gene>
    <name evidence="3" type="ORF">DME_LOCUS335</name>
</gene>
<evidence type="ECO:0000313" key="3">
    <source>
        <dbReference type="EMBL" id="VDN50362.1"/>
    </source>
</evidence>
<dbReference type="GO" id="GO:0005975">
    <property type="term" value="P:carbohydrate metabolic process"/>
    <property type="evidence" value="ECO:0007669"/>
    <property type="project" value="InterPro"/>
</dbReference>
<dbReference type="PANTHER" id="PTHR22898">
    <property type="entry name" value="UNCHARACTERIZED GLYCOSOL TRANSFERASE-RELATED"/>
    <property type="match status" value="1"/>
</dbReference>
<proteinExistence type="predicted"/>
<keyword evidence="1" id="KW-0328">Glycosyltransferase</keyword>
<accession>A0A0N4U8T2</accession>
<dbReference type="PANTHER" id="PTHR22898:SF3">
    <property type="entry name" value="ALPHA-1,2-FUCOSYLTRANSFERASE-RELATED"/>
    <property type="match status" value="1"/>
</dbReference>
<evidence type="ECO:0000256" key="2">
    <source>
        <dbReference type="ARBA" id="ARBA00022679"/>
    </source>
</evidence>
<evidence type="ECO:0000256" key="1">
    <source>
        <dbReference type="ARBA" id="ARBA00022676"/>
    </source>
</evidence>
<name>A0A0N4U8T2_DRAME</name>
<dbReference type="STRING" id="318479.A0A0N4U8T2"/>
<evidence type="ECO:0000313" key="5">
    <source>
        <dbReference type="Proteomes" id="UP000274756"/>
    </source>
</evidence>
<dbReference type="GO" id="GO:0008107">
    <property type="term" value="F:galactoside 2-alpha-L-fucosyltransferase activity"/>
    <property type="evidence" value="ECO:0007669"/>
    <property type="project" value="InterPro"/>
</dbReference>
<evidence type="ECO:0000313" key="4">
    <source>
        <dbReference type="Proteomes" id="UP000038040"/>
    </source>
</evidence>
<evidence type="ECO:0000313" key="6">
    <source>
        <dbReference type="WBParaSite" id="DME_0000346901-mRNA-1"/>
    </source>
</evidence>
<dbReference type="OrthoDB" id="3226at2759"/>
<organism evidence="4 6">
    <name type="scientific">Dracunculus medinensis</name>
    <name type="common">Guinea worm</name>
    <dbReference type="NCBI Taxonomy" id="318479"/>
    <lineage>
        <taxon>Eukaryota</taxon>
        <taxon>Metazoa</taxon>
        <taxon>Ecdysozoa</taxon>
        <taxon>Nematoda</taxon>
        <taxon>Chromadorea</taxon>
        <taxon>Rhabditida</taxon>
        <taxon>Spirurina</taxon>
        <taxon>Dracunculoidea</taxon>
        <taxon>Dracunculidae</taxon>
        <taxon>Dracunculus</taxon>
    </lineage>
</organism>
<dbReference type="InterPro" id="IPR002516">
    <property type="entry name" value="Glyco_trans_11"/>
</dbReference>
<dbReference type="WBParaSite" id="DME_0000346901-mRNA-1">
    <property type="protein sequence ID" value="DME_0000346901-mRNA-1"/>
    <property type="gene ID" value="DME_0000346901"/>
</dbReference>